<evidence type="ECO:0000313" key="1">
    <source>
        <dbReference type="EMBL" id="KAH6929814.1"/>
    </source>
</evidence>
<dbReference type="EMBL" id="CM023485">
    <property type="protein sequence ID" value="KAH6929814.1"/>
    <property type="molecule type" value="Genomic_DNA"/>
</dbReference>
<accession>A0ACB7SAQ2</accession>
<name>A0ACB7SAQ2_HYAAI</name>
<dbReference type="Proteomes" id="UP000821845">
    <property type="component" value="Chromosome 5"/>
</dbReference>
<evidence type="ECO:0000313" key="2">
    <source>
        <dbReference type="Proteomes" id="UP000821845"/>
    </source>
</evidence>
<sequence>MDKTRMNVKDIFLGTTQDDGAVLVSTMYSKLNWLKGSIDGRTILRFFLRNFFGASLSGSLRFENAYFGSAEPVSEEEVLRNLSSVITDLFFNCATDLFAQTALKNKVSLFRYVFDHRPSYSFWGDWVTVTHNDDLPFFLGTLRVTKETVERQNDSFGELLRKKFSVTPDELTFSDELIKALAEFAWTGKPKIPKSDMEWPKYTKENKAYVILKPNDYSVAYGPRSKKCHLWEPYLIKRQPAPTTPAPKHKPTPKRIPEKRPGKPLRPLDNFVESSASTGQLSSATALASMLFAIAFNRS</sequence>
<gene>
    <name evidence="1" type="ORF">HPB50_005965</name>
</gene>
<keyword evidence="2" id="KW-1185">Reference proteome</keyword>
<organism evidence="1 2">
    <name type="scientific">Hyalomma asiaticum</name>
    <name type="common">Tick</name>
    <dbReference type="NCBI Taxonomy" id="266040"/>
    <lineage>
        <taxon>Eukaryota</taxon>
        <taxon>Metazoa</taxon>
        <taxon>Ecdysozoa</taxon>
        <taxon>Arthropoda</taxon>
        <taxon>Chelicerata</taxon>
        <taxon>Arachnida</taxon>
        <taxon>Acari</taxon>
        <taxon>Parasitiformes</taxon>
        <taxon>Ixodida</taxon>
        <taxon>Ixodoidea</taxon>
        <taxon>Ixodidae</taxon>
        <taxon>Hyalomminae</taxon>
        <taxon>Hyalomma</taxon>
    </lineage>
</organism>
<reference evidence="1" key="1">
    <citation type="submission" date="2020-05" db="EMBL/GenBank/DDBJ databases">
        <title>Large-scale comparative analyses of tick genomes elucidate their genetic diversity and vector capacities.</title>
        <authorList>
            <person name="Jia N."/>
            <person name="Wang J."/>
            <person name="Shi W."/>
            <person name="Du L."/>
            <person name="Sun Y."/>
            <person name="Zhan W."/>
            <person name="Jiang J."/>
            <person name="Wang Q."/>
            <person name="Zhang B."/>
            <person name="Ji P."/>
            <person name="Sakyi L.B."/>
            <person name="Cui X."/>
            <person name="Yuan T."/>
            <person name="Jiang B."/>
            <person name="Yang W."/>
            <person name="Lam T.T.-Y."/>
            <person name="Chang Q."/>
            <person name="Ding S."/>
            <person name="Wang X."/>
            <person name="Zhu J."/>
            <person name="Ruan X."/>
            <person name="Zhao L."/>
            <person name="Wei J."/>
            <person name="Que T."/>
            <person name="Du C."/>
            <person name="Cheng J."/>
            <person name="Dai P."/>
            <person name="Han X."/>
            <person name="Huang E."/>
            <person name="Gao Y."/>
            <person name="Liu J."/>
            <person name="Shao H."/>
            <person name="Ye R."/>
            <person name="Li L."/>
            <person name="Wei W."/>
            <person name="Wang X."/>
            <person name="Wang C."/>
            <person name="Yang T."/>
            <person name="Huo Q."/>
            <person name="Li W."/>
            <person name="Guo W."/>
            <person name="Chen H."/>
            <person name="Zhou L."/>
            <person name="Ni X."/>
            <person name="Tian J."/>
            <person name="Zhou Y."/>
            <person name="Sheng Y."/>
            <person name="Liu T."/>
            <person name="Pan Y."/>
            <person name="Xia L."/>
            <person name="Li J."/>
            <person name="Zhao F."/>
            <person name="Cao W."/>
        </authorList>
    </citation>
    <scope>NUCLEOTIDE SEQUENCE</scope>
    <source>
        <strain evidence="1">Hyas-2018</strain>
    </source>
</reference>
<proteinExistence type="predicted"/>
<comment type="caution">
    <text evidence="1">The sequence shown here is derived from an EMBL/GenBank/DDBJ whole genome shotgun (WGS) entry which is preliminary data.</text>
</comment>
<protein>
    <submittedName>
        <fullName evidence="1">Uncharacterized protein</fullName>
    </submittedName>
</protein>